<protein>
    <recommendedName>
        <fullName evidence="2">DNA polymerase III subunit delta'</fullName>
        <ecNumber evidence="1">2.7.7.7</ecNumber>
    </recommendedName>
</protein>
<dbReference type="GO" id="GO:0003677">
    <property type="term" value="F:DNA binding"/>
    <property type="evidence" value="ECO:0007669"/>
    <property type="project" value="InterPro"/>
</dbReference>
<evidence type="ECO:0000256" key="3">
    <source>
        <dbReference type="ARBA" id="ARBA00022679"/>
    </source>
</evidence>
<evidence type="ECO:0000256" key="6">
    <source>
        <dbReference type="ARBA" id="ARBA00022932"/>
    </source>
</evidence>
<evidence type="ECO:0000256" key="4">
    <source>
        <dbReference type="ARBA" id="ARBA00022695"/>
    </source>
</evidence>
<name>A0A1G1YHS5_9BACT</name>
<dbReference type="SUPFAM" id="SSF52540">
    <property type="entry name" value="P-loop containing nucleoside triphosphate hydrolases"/>
    <property type="match status" value="1"/>
</dbReference>
<dbReference type="GO" id="GO:0003887">
    <property type="term" value="F:DNA-directed DNA polymerase activity"/>
    <property type="evidence" value="ECO:0007669"/>
    <property type="project" value="UniProtKB-KW"/>
</dbReference>
<keyword evidence="3" id="KW-0808">Transferase</keyword>
<dbReference type="Pfam" id="PF09115">
    <property type="entry name" value="DNApol3-delta_C"/>
    <property type="match status" value="1"/>
</dbReference>
<evidence type="ECO:0000313" key="10">
    <source>
        <dbReference type="Proteomes" id="UP000177310"/>
    </source>
</evidence>
<dbReference type="GO" id="GO:0009360">
    <property type="term" value="C:DNA polymerase III complex"/>
    <property type="evidence" value="ECO:0007669"/>
    <property type="project" value="InterPro"/>
</dbReference>
<proteinExistence type="predicted"/>
<keyword evidence="6" id="KW-0239">DNA-directed DNA polymerase</keyword>
<dbReference type="EC" id="2.7.7.7" evidence="1"/>
<evidence type="ECO:0000256" key="1">
    <source>
        <dbReference type="ARBA" id="ARBA00012417"/>
    </source>
</evidence>
<evidence type="ECO:0000256" key="7">
    <source>
        <dbReference type="ARBA" id="ARBA00049244"/>
    </source>
</evidence>
<dbReference type="InterPro" id="IPR004622">
    <property type="entry name" value="DNA_pol_HolB"/>
</dbReference>
<evidence type="ECO:0000259" key="8">
    <source>
        <dbReference type="Pfam" id="PF09115"/>
    </source>
</evidence>
<dbReference type="InterPro" id="IPR050238">
    <property type="entry name" value="DNA_Rep/Repair_Clamp_Loader"/>
</dbReference>
<comment type="catalytic activity">
    <reaction evidence="7">
        <text>DNA(n) + a 2'-deoxyribonucleoside 5'-triphosphate = DNA(n+1) + diphosphate</text>
        <dbReference type="Rhea" id="RHEA:22508"/>
        <dbReference type="Rhea" id="RHEA-COMP:17339"/>
        <dbReference type="Rhea" id="RHEA-COMP:17340"/>
        <dbReference type="ChEBI" id="CHEBI:33019"/>
        <dbReference type="ChEBI" id="CHEBI:61560"/>
        <dbReference type="ChEBI" id="CHEBI:173112"/>
        <dbReference type="EC" id="2.7.7.7"/>
    </reaction>
</comment>
<evidence type="ECO:0000256" key="2">
    <source>
        <dbReference type="ARBA" id="ARBA00014363"/>
    </source>
</evidence>
<dbReference type="EMBL" id="MHIL01000014">
    <property type="protein sequence ID" value="OGY51821.1"/>
    <property type="molecule type" value="Genomic_DNA"/>
</dbReference>
<dbReference type="Gene3D" id="1.20.272.10">
    <property type="match status" value="1"/>
</dbReference>
<dbReference type="NCBIfam" id="TIGR00678">
    <property type="entry name" value="holB"/>
    <property type="match status" value="1"/>
</dbReference>
<organism evidence="9 10">
    <name type="scientific">Candidatus Buchananbacteria bacterium RIFCSPHIGHO2_02_FULL_56_16</name>
    <dbReference type="NCBI Taxonomy" id="1797542"/>
    <lineage>
        <taxon>Bacteria</taxon>
        <taxon>Candidatus Buchananiibacteriota</taxon>
    </lineage>
</organism>
<keyword evidence="4" id="KW-0548">Nucleotidyltransferase</keyword>
<accession>A0A1G1YHS5</accession>
<keyword evidence="5" id="KW-0235">DNA replication</keyword>
<dbReference type="Pfam" id="PF13177">
    <property type="entry name" value="DNA_pol3_delta2"/>
    <property type="match status" value="1"/>
</dbReference>
<dbReference type="PANTHER" id="PTHR11669">
    <property type="entry name" value="REPLICATION FACTOR C / DNA POLYMERASE III GAMMA-TAU SUBUNIT"/>
    <property type="match status" value="1"/>
</dbReference>
<dbReference type="AlphaFoldDB" id="A0A1G1YHS5"/>
<sequence>MSVPRPTVAPETNLPVVGHQRIIAYLQRSIERGTVAHAYLFVGLSHVGKRTVAEQFGASLLCEQGGATACGQCQSCVQIARQSHPDLMLIEREVDPKRGTHRSTISIEQVRELQRRLGLHSFFNRYKVAIITEAERLGLEASNALLKTLEEPTAKTVIILLAASTASLPLTVASRCQRLTFLPVSTAALTGYLTSQQVLPAAAKTLASLAMGLPGVAIRHQQDTKLLRQRAETFTDFVAIHRHGELERLSAIAQLVGQPKAETVKELFTAWTVLLRDVLLTKTGTGELVTHPDAAAELNQLSNRYSFRQLTDTLRGVANAQRQLAANVGARLVLENFLLTLPVGS</sequence>
<dbReference type="PANTHER" id="PTHR11669:SF8">
    <property type="entry name" value="DNA POLYMERASE III SUBUNIT DELTA"/>
    <property type="match status" value="1"/>
</dbReference>
<feature type="domain" description="DNA polymerase III delta subunit C-terminal" evidence="8">
    <location>
        <begin position="266"/>
        <end position="341"/>
    </location>
</feature>
<dbReference type="Gene3D" id="3.40.50.300">
    <property type="entry name" value="P-loop containing nucleotide triphosphate hydrolases"/>
    <property type="match status" value="1"/>
</dbReference>
<evidence type="ECO:0000313" key="9">
    <source>
        <dbReference type="EMBL" id="OGY51821.1"/>
    </source>
</evidence>
<dbReference type="GO" id="GO:0008408">
    <property type="term" value="F:3'-5' exonuclease activity"/>
    <property type="evidence" value="ECO:0007669"/>
    <property type="project" value="InterPro"/>
</dbReference>
<dbReference type="Proteomes" id="UP000177310">
    <property type="component" value="Unassembled WGS sequence"/>
</dbReference>
<gene>
    <name evidence="9" type="ORF">A3J59_01895</name>
</gene>
<dbReference type="STRING" id="1797542.A3J59_01895"/>
<comment type="caution">
    <text evidence="9">The sequence shown here is derived from an EMBL/GenBank/DDBJ whole genome shotgun (WGS) entry which is preliminary data.</text>
</comment>
<dbReference type="InterPro" id="IPR027417">
    <property type="entry name" value="P-loop_NTPase"/>
</dbReference>
<dbReference type="InterPro" id="IPR015199">
    <property type="entry name" value="DNA_pol_III_delta_C"/>
</dbReference>
<dbReference type="GO" id="GO:0006261">
    <property type="term" value="P:DNA-templated DNA replication"/>
    <property type="evidence" value="ECO:0007669"/>
    <property type="project" value="TreeGrafter"/>
</dbReference>
<reference evidence="9 10" key="1">
    <citation type="journal article" date="2016" name="Nat. Commun.">
        <title>Thousands of microbial genomes shed light on interconnected biogeochemical processes in an aquifer system.</title>
        <authorList>
            <person name="Anantharaman K."/>
            <person name="Brown C.T."/>
            <person name="Hug L.A."/>
            <person name="Sharon I."/>
            <person name="Castelle C.J."/>
            <person name="Probst A.J."/>
            <person name="Thomas B.C."/>
            <person name="Singh A."/>
            <person name="Wilkins M.J."/>
            <person name="Karaoz U."/>
            <person name="Brodie E.L."/>
            <person name="Williams K.H."/>
            <person name="Hubbard S.S."/>
            <person name="Banfield J.F."/>
        </authorList>
    </citation>
    <scope>NUCLEOTIDE SEQUENCE [LARGE SCALE GENOMIC DNA]</scope>
</reference>
<evidence type="ECO:0000256" key="5">
    <source>
        <dbReference type="ARBA" id="ARBA00022705"/>
    </source>
</evidence>